<evidence type="ECO:0000313" key="2">
    <source>
        <dbReference type="Proteomes" id="UP001461498"/>
    </source>
</evidence>
<keyword evidence="2" id="KW-1185">Reference proteome</keyword>
<dbReference type="EMBL" id="JAPXFL010000007">
    <property type="protein sequence ID" value="KAK9503743.1"/>
    <property type="molecule type" value="Genomic_DNA"/>
</dbReference>
<comment type="caution">
    <text evidence="1">The sequence shown here is derived from an EMBL/GenBank/DDBJ whole genome shotgun (WGS) entry which is preliminary data.</text>
</comment>
<reference evidence="1 2" key="1">
    <citation type="submission" date="2022-12" db="EMBL/GenBank/DDBJ databases">
        <title>Chromosome-level genome assembly of true bugs.</title>
        <authorList>
            <person name="Ma L."/>
            <person name="Li H."/>
        </authorList>
    </citation>
    <scope>NUCLEOTIDE SEQUENCE [LARGE SCALE GENOMIC DNA]</scope>
    <source>
        <strain evidence="1">Lab_2022b</strain>
    </source>
</reference>
<evidence type="ECO:0000313" key="1">
    <source>
        <dbReference type="EMBL" id="KAK9503743.1"/>
    </source>
</evidence>
<name>A0AAW1CY54_9HEMI</name>
<accession>A0AAW1CY54</accession>
<sequence length="74" mass="8662">MCSSSLFSIYIRCSCGERETAEHVIFECQLYDDLRVTLCRKIGFNINLNHASLPLLLENKKMCMRDSKSLPRRY</sequence>
<organism evidence="1 2">
    <name type="scientific">Rhynocoris fuscipes</name>
    <dbReference type="NCBI Taxonomy" id="488301"/>
    <lineage>
        <taxon>Eukaryota</taxon>
        <taxon>Metazoa</taxon>
        <taxon>Ecdysozoa</taxon>
        <taxon>Arthropoda</taxon>
        <taxon>Hexapoda</taxon>
        <taxon>Insecta</taxon>
        <taxon>Pterygota</taxon>
        <taxon>Neoptera</taxon>
        <taxon>Paraneoptera</taxon>
        <taxon>Hemiptera</taxon>
        <taxon>Heteroptera</taxon>
        <taxon>Panheteroptera</taxon>
        <taxon>Cimicomorpha</taxon>
        <taxon>Reduviidae</taxon>
        <taxon>Harpactorinae</taxon>
        <taxon>Harpactorini</taxon>
        <taxon>Rhynocoris</taxon>
    </lineage>
</organism>
<dbReference type="AlphaFoldDB" id="A0AAW1CY54"/>
<gene>
    <name evidence="1" type="ORF">O3M35_010240</name>
</gene>
<proteinExistence type="predicted"/>
<evidence type="ECO:0008006" key="3">
    <source>
        <dbReference type="Google" id="ProtNLM"/>
    </source>
</evidence>
<protein>
    <recommendedName>
        <fullName evidence="3">Reverse transcriptase zinc-binding domain-containing protein</fullName>
    </recommendedName>
</protein>
<dbReference type="Proteomes" id="UP001461498">
    <property type="component" value="Unassembled WGS sequence"/>
</dbReference>